<dbReference type="EMBL" id="CP137845">
    <property type="protein sequence ID" value="WPB54193.1"/>
    <property type="molecule type" value="Genomic_DNA"/>
</dbReference>
<reference evidence="1" key="1">
    <citation type="submission" date="2023-11" db="EMBL/GenBank/DDBJ databases">
        <title>Completed genome sequence of Mycoplasma equirhinis type strain M432/72.</title>
        <authorList>
            <person name="Spergser J."/>
        </authorList>
    </citation>
    <scope>NUCLEOTIDE SEQUENCE [LARGE SCALE GENOMIC DNA]</scope>
    <source>
        <strain evidence="1">M432/72</strain>
    </source>
</reference>
<keyword evidence="2" id="KW-1185">Reference proteome</keyword>
<sequence>METKRQEIKLFEDESRKIVLDDESIFHIIVELPENGEDYFILTDSEALYFAKKGEGSVLVELEDEGEIDILTDFLFELNQHYIFLDKDGKSDLLARLIGYNKED</sequence>
<evidence type="ECO:0008006" key="3">
    <source>
        <dbReference type="Google" id="ProtNLM"/>
    </source>
</evidence>
<proteinExistence type="predicted"/>
<dbReference type="Proteomes" id="UP001303601">
    <property type="component" value="Chromosome"/>
</dbReference>
<dbReference type="RefSeq" id="WP_140031723.1">
    <property type="nucleotide sequence ID" value="NZ_AP027305.1"/>
</dbReference>
<evidence type="ECO:0000313" key="2">
    <source>
        <dbReference type="Proteomes" id="UP001303601"/>
    </source>
</evidence>
<organism evidence="1 2">
    <name type="scientific">Metamycoplasma equirhinis</name>
    <dbReference type="NCBI Taxonomy" id="92402"/>
    <lineage>
        <taxon>Bacteria</taxon>
        <taxon>Bacillati</taxon>
        <taxon>Mycoplasmatota</taxon>
        <taxon>Mycoplasmoidales</taxon>
        <taxon>Metamycoplasmataceae</taxon>
        <taxon>Metamycoplasma</taxon>
    </lineage>
</organism>
<evidence type="ECO:0000313" key="1">
    <source>
        <dbReference type="EMBL" id="WPB54193.1"/>
    </source>
</evidence>
<gene>
    <name evidence="1" type="ORF">R9B83_01320</name>
</gene>
<dbReference type="GeneID" id="94493509"/>
<protein>
    <recommendedName>
        <fullName evidence="3">DUF1292 domain-containing protein</fullName>
    </recommendedName>
</protein>
<name>A0ABZ0PB73_9BACT</name>
<accession>A0ABZ0PB73</accession>